<gene>
    <name evidence="2" type="ORF">GALL_202990</name>
</gene>
<reference evidence="2" key="1">
    <citation type="submission" date="2016-10" db="EMBL/GenBank/DDBJ databases">
        <title>Sequence of Gallionella enrichment culture.</title>
        <authorList>
            <person name="Poehlein A."/>
            <person name="Muehling M."/>
            <person name="Daniel R."/>
        </authorList>
    </citation>
    <scope>NUCLEOTIDE SEQUENCE</scope>
</reference>
<feature type="transmembrane region" description="Helical" evidence="1">
    <location>
        <begin position="78"/>
        <end position="97"/>
    </location>
</feature>
<organism evidence="2">
    <name type="scientific">mine drainage metagenome</name>
    <dbReference type="NCBI Taxonomy" id="410659"/>
    <lineage>
        <taxon>unclassified sequences</taxon>
        <taxon>metagenomes</taxon>
        <taxon>ecological metagenomes</taxon>
    </lineage>
</organism>
<keyword evidence="1" id="KW-0812">Transmembrane</keyword>
<protein>
    <recommendedName>
        <fullName evidence="3">Phage holin family protein</fullName>
    </recommendedName>
</protein>
<dbReference type="AlphaFoldDB" id="A0A1J5S0J2"/>
<comment type="caution">
    <text evidence="2">The sequence shown here is derived from an EMBL/GenBank/DDBJ whole genome shotgun (WGS) entry which is preliminary data.</text>
</comment>
<keyword evidence="1" id="KW-0472">Membrane</keyword>
<evidence type="ECO:0000313" key="2">
    <source>
        <dbReference type="EMBL" id="OIQ97679.1"/>
    </source>
</evidence>
<dbReference type="Pfam" id="PF07332">
    <property type="entry name" value="Phage_holin_3_6"/>
    <property type="match status" value="1"/>
</dbReference>
<evidence type="ECO:0000256" key="1">
    <source>
        <dbReference type="SAM" id="Phobius"/>
    </source>
</evidence>
<feature type="transmembrane region" description="Helical" evidence="1">
    <location>
        <begin position="43"/>
        <end position="72"/>
    </location>
</feature>
<dbReference type="EMBL" id="MLJW01000129">
    <property type="protein sequence ID" value="OIQ97679.1"/>
    <property type="molecule type" value="Genomic_DNA"/>
</dbReference>
<proteinExistence type="predicted"/>
<dbReference type="InterPro" id="IPR009937">
    <property type="entry name" value="Phage_holin_3_6"/>
</dbReference>
<accession>A0A1J5S0J2</accession>
<evidence type="ECO:0008006" key="3">
    <source>
        <dbReference type="Google" id="ProtNLM"/>
    </source>
</evidence>
<name>A0A1J5S0J2_9ZZZZ</name>
<keyword evidence="1" id="KW-1133">Transmembrane helix</keyword>
<sequence>MADSAPSRGLFASLRGLLASSIGLLANRLELLGTELQEEKLRLLGLLAYGAATVLLLWTGIVFLAIFLTVLFWDSHRLLVLAFSTAAFLIGGGFALYRARRHAHAGTRLFSASLAELAQDRAALTAAERGGQT</sequence>